<accession>A0A381WQQ4</accession>
<proteinExistence type="predicted"/>
<gene>
    <name evidence="1" type="ORF">METZ01_LOCUS107097</name>
</gene>
<name>A0A381WQQ4_9ZZZZ</name>
<sequence length="51" mass="6425">VEKEEYQHPYQIDHIYNESLLPQAEQKNKGWYYDDISKQFYRWDNFPKLTK</sequence>
<organism evidence="1">
    <name type="scientific">marine metagenome</name>
    <dbReference type="NCBI Taxonomy" id="408172"/>
    <lineage>
        <taxon>unclassified sequences</taxon>
        <taxon>metagenomes</taxon>
        <taxon>ecological metagenomes</taxon>
    </lineage>
</organism>
<protein>
    <submittedName>
        <fullName evidence="1">Uncharacterized protein</fullName>
    </submittedName>
</protein>
<feature type="non-terminal residue" evidence="1">
    <location>
        <position position="1"/>
    </location>
</feature>
<evidence type="ECO:0000313" key="1">
    <source>
        <dbReference type="EMBL" id="SVA54243.1"/>
    </source>
</evidence>
<dbReference type="EMBL" id="UINC01012418">
    <property type="protein sequence ID" value="SVA54243.1"/>
    <property type="molecule type" value="Genomic_DNA"/>
</dbReference>
<reference evidence="1" key="1">
    <citation type="submission" date="2018-05" db="EMBL/GenBank/DDBJ databases">
        <authorList>
            <person name="Lanie J.A."/>
            <person name="Ng W.-L."/>
            <person name="Kazmierczak K.M."/>
            <person name="Andrzejewski T.M."/>
            <person name="Davidsen T.M."/>
            <person name="Wayne K.J."/>
            <person name="Tettelin H."/>
            <person name="Glass J.I."/>
            <person name="Rusch D."/>
            <person name="Podicherti R."/>
            <person name="Tsui H.-C.T."/>
            <person name="Winkler M.E."/>
        </authorList>
    </citation>
    <scope>NUCLEOTIDE SEQUENCE</scope>
</reference>
<dbReference type="AlphaFoldDB" id="A0A381WQQ4"/>